<evidence type="ECO:0000313" key="1">
    <source>
        <dbReference type="EMBL" id="CAI07035.1"/>
    </source>
</evidence>
<dbReference type="HOGENOM" id="CLU_1830976_0_0_4"/>
<proteinExistence type="predicted"/>
<dbReference type="KEGG" id="eba:ebA1684"/>
<name>Q5P6M6_AROAE</name>
<organism evidence="1 2">
    <name type="scientific">Aromatoleum aromaticum (strain DSM 19018 / LMG 30748 / EbN1)</name>
    <name type="common">Azoarcus sp. (strain EbN1)</name>
    <dbReference type="NCBI Taxonomy" id="76114"/>
    <lineage>
        <taxon>Bacteria</taxon>
        <taxon>Pseudomonadati</taxon>
        <taxon>Pseudomonadota</taxon>
        <taxon>Betaproteobacteria</taxon>
        <taxon>Rhodocyclales</taxon>
        <taxon>Rhodocyclaceae</taxon>
        <taxon>Aromatoleum</taxon>
    </lineage>
</organism>
<keyword evidence="2" id="KW-1185">Reference proteome</keyword>
<dbReference type="EMBL" id="CR555306">
    <property type="protein sequence ID" value="CAI07035.1"/>
    <property type="molecule type" value="Genomic_DNA"/>
</dbReference>
<dbReference type="Proteomes" id="UP000006552">
    <property type="component" value="Chromosome"/>
</dbReference>
<dbReference type="AlphaFoldDB" id="Q5P6M6"/>
<accession>Q5P6M6</accession>
<gene>
    <name evidence="1" type="ORF">ebA1684</name>
</gene>
<sequence length="140" mass="15671">MPSALEHFSQARQSCCTERAISSAAPGKPLERLEKAFYFPEKGSLPRPFTGSRVERKWFSSNTFQRICLPRSNTWLERPPSATVALPDRARGARQAGADELYFLKTLRLMNPCRVTSRAFSLFDTTLRCAPIHQPAASPG</sequence>
<protein>
    <submittedName>
        <fullName evidence="1">Uncharacterized protein</fullName>
    </submittedName>
</protein>
<dbReference type="STRING" id="76114.ebA1684"/>
<evidence type="ECO:0000313" key="2">
    <source>
        <dbReference type="Proteomes" id="UP000006552"/>
    </source>
</evidence>
<reference evidence="1 2" key="1">
    <citation type="journal article" date="2005" name="Arch. Microbiol.">
        <title>The genome sequence of an anaerobic aromatic-degrading denitrifying bacterium, strain EbN1.</title>
        <authorList>
            <person name="Rabus R."/>
            <person name="Kube M."/>
            <person name="Heider J."/>
            <person name="Beck A."/>
            <person name="Heitmann K."/>
            <person name="Widdel F."/>
            <person name="Reinhardt R."/>
        </authorList>
    </citation>
    <scope>NUCLEOTIDE SEQUENCE [LARGE SCALE GENOMIC DNA]</scope>
    <source>
        <strain evidence="1 2">EbN1</strain>
    </source>
</reference>